<gene>
    <name evidence="10 15" type="primary">proC</name>
    <name evidence="15" type="ORF">MoryE10_00290</name>
</gene>
<evidence type="ECO:0000259" key="14">
    <source>
        <dbReference type="Pfam" id="PF14748"/>
    </source>
</evidence>
<evidence type="ECO:0000256" key="4">
    <source>
        <dbReference type="ARBA" id="ARBA00022605"/>
    </source>
</evidence>
<keyword evidence="16" id="KW-1185">Reference proteome</keyword>
<keyword evidence="5 10" id="KW-0641">Proline biosynthesis</keyword>
<evidence type="ECO:0000256" key="7">
    <source>
        <dbReference type="ARBA" id="ARBA00023002"/>
    </source>
</evidence>
<dbReference type="UniPathway" id="UPA00098">
    <property type="reaction ID" value="UER00361"/>
</dbReference>
<dbReference type="Pfam" id="PF14748">
    <property type="entry name" value="P5CR_dimer"/>
    <property type="match status" value="1"/>
</dbReference>
<dbReference type="InterPro" id="IPR000304">
    <property type="entry name" value="Pyrroline-COOH_reductase"/>
</dbReference>
<dbReference type="NCBIfam" id="TIGR00112">
    <property type="entry name" value="proC"/>
    <property type="match status" value="1"/>
</dbReference>
<dbReference type="FunFam" id="3.40.50.720:FF:000105">
    <property type="entry name" value="Pyrroline-5-carboxylate reductase"/>
    <property type="match status" value="1"/>
</dbReference>
<evidence type="ECO:0000256" key="5">
    <source>
        <dbReference type="ARBA" id="ARBA00022650"/>
    </source>
</evidence>
<protein>
    <recommendedName>
        <fullName evidence="10 11">Pyrroline-5-carboxylate reductase</fullName>
        <shortName evidence="10">P5C reductase</shortName>
        <shortName evidence="10">P5CR</shortName>
        <ecNumber evidence="10 11">1.5.1.2</ecNumber>
    </recommendedName>
    <alternativeName>
        <fullName evidence="10">PCA reductase</fullName>
    </alternativeName>
</protein>
<dbReference type="HAMAP" id="MF_01925">
    <property type="entry name" value="P5C_reductase"/>
    <property type="match status" value="1"/>
</dbReference>
<proteinExistence type="inferred from homology"/>
<dbReference type="AlphaFoldDB" id="A0A8D4VKD7"/>
<dbReference type="PANTHER" id="PTHR11645">
    <property type="entry name" value="PYRROLINE-5-CARBOXYLATE REDUCTASE"/>
    <property type="match status" value="1"/>
</dbReference>
<evidence type="ECO:0000256" key="3">
    <source>
        <dbReference type="ARBA" id="ARBA00022490"/>
    </source>
</evidence>
<dbReference type="InterPro" id="IPR029036">
    <property type="entry name" value="P5CR_dimer"/>
</dbReference>
<evidence type="ECO:0000256" key="11">
    <source>
        <dbReference type="NCBIfam" id="TIGR00112"/>
    </source>
</evidence>
<feature type="domain" description="Pyrroline-5-carboxylate reductase dimerisation" evidence="14">
    <location>
        <begin position="164"/>
        <end position="268"/>
    </location>
</feature>
<keyword evidence="3 10" id="KW-0963">Cytoplasm</keyword>
<comment type="similarity">
    <text evidence="2 10 12">Belongs to the pyrroline-5-carboxylate reductase family.</text>
</comment>
<evidence type="ECO:0000313" key="15">
    <source>
        <dbReference type="EMBL" id="BBL69423.1"/>
    </source>
</evidence>
<dbReference type="PROSITE" id="PS00521">
    <property type="entry name" value="P5CR"/>
    <property type="match status" value="1"/>
</dbReference>
<evidence type="ECO:0000256" key="1">
    <source>
        <dbReference type="ARBA" id="ARBA00005205"/>
    </source>
</evidence>
<keyword evidence="4 10" id="KW-0028">Amino-acid biosynthesis</keyword>
<keyword evidence="7 10" id="KW-0560">Oxidoreductase</keyword>
<evidence type="ECO:0000256" key="2">
    <source>
        <dbReference type="ARBA" id="ARBA00005525"/>
    </source>
</evidence>
<keyword evidence="6 10" id="KW-0521">NADP</keyword>
<evidence type="ECO:0000256" key="10">
    <source>
        <dbReference type="HAMAP-Rule" id="MF_01925"/>
    </source>
</evidence>
<evidence type="ECO:0000256" key="9">
    <source>
        <dbReference type="ARBA" id="ARBA00052690"/>
    </source>
</evidence>
<name>A0A8D4VKD7_9GAMM</name>
<dbReference type="EC" id="1.5.1.2" evidence="10 11"/>
<dbReference type="PANTHER" id="PTHR11645:SF0">
    <property type="entry name" value="PYRROLINE-5-CARBOXYLATE REDUCTASE 3"/>
    <property type="match status" value="1"/>
</dbReference>
<comment type="catalytic activity">
    <reaction evidence="8 10">
        <text>L-proline + NAD(+) = (S)-1-pyrroline-5-carboxylate + NADH + 2 H(+)</text>
        <dbReference type="Rhea" id="RHEA:14105"/>
        <dbReference type="ChEBI" id="CHEBI:15378"/>
        <dbReference type="ChEBI" id="CHEBI:17388"/>
        <dbReference type="ChEBI" id="CHEBI:57540"/>
        <dbReference type="ChEBI" id="CHEBI:57945"/>
        <dbReference type="ChEBI" id="CHEBI:60039"/>
        <dbReference type="EC" id="1.5.1.2"/>
    </reaction>
</comment>
<dbReference type="InterPro" id="IPR028939">
    <property type="entry name" value="P5C_Rdtase_cat_N"/>
</dbReference>
<accession>A0A8D4VKD7</accession>
<comment type="function">
    <text evidence="10">Catalyzes the reduction of 1-pyrroline-5-carboxylate (PCA) to L-proline.</text>
</comment>
<dbReference type="RefSeq" id="WP_221047841.1">
    <property type="nucleotide sequence ID" value="NZ_AP019782.1"/>
</dbReference>
<organism evidence="15 16">
    <name type="scientific">Methylogaea oryzae</name>
    <dbReference type="NCBI Taxonomy" id="1295382"/>
    <lineage>
        <taxon>Bacteria</taxon>
        <taxon>Pseudomonadati</taxon>
        <taxon>Pseudomonadota</taxon>
        <taxon>Gammaproteobacteria</taxon>
        <taxon>Methylococcales</taxon>
        <taxon>Methylococcaceae</taxon>
        <taxon>Methylogaea</taxon>
    </lineage>
</organism>
<evidence type="ECO:0000256" key="6">
    <source>
        <dbReference type="ARBA" id="ARBA00022857"/>
    </source>
</evidence>
<dbReference type="FunFam" id="1.10.3730.10:FF:000001">
    <property type="entry name" value="Pyrroline-5-carboxylate reductase"/>
    <property type="match status" value="1"/>
</dbReference>
<dbReference type="Proteomes" id="UP000824988">
    <property type="component" value="Chromosome"/>
</dbReference>
<dbReference type="GO" id="GO:0005737">
    <property type="term" value="C:cytoplasm"/>
    <property type="evidence" value="ECO:0007669"/>
    <property type="project" value="UniProtKB-SubCell"/>
</dbReference>
<comment type="subcellular location">
    <subcellularLocation>
        <location evidence="10">Cytoplasm</location>
    </subcellularLocation>
</comment>
<feature type="domain" description="Pyrroline-5-carboxylate reductase catalytic N-terminal" evidence="13">
    <location>
        <begin position="5"/>
        <end position="100"/>
    </location>
</feature>
<comment type="pathway">
    <text evidence="1 10 12">Amino-acid biosynthesis; L-proline biosynthesis; L-proline from L-glutamate 5-semialdehyde: step 1/1.</text>
</comment>
<sequence length="275" mass="29220">MKQQTIGFIGGGNMAHALIGGLVADGFSAQKIWVTDLDQNKLAELKEQFHVNTSADNQSTVAQCDIVVLAVKPQVLAGVAKDIAAAVQARKSLVVSIAAGVRAADLQRWLGEETAIVRCMPNTPALVKTGATALYANARAGKSQRESAESVMRAVGLTVWVDDENLLDAVTALSGSGPAYFFLFMEAMESAGRELGLDDRTARLLTQQTALGAAKIAMESAETPAELRRRVTSPGGTTEQAIRTFEEGGLRELARNAMLAAERRSVEMSNQFGAQ</sequence>
<dbReference type="GO" id="GO:0004735">
    <property type="term" value="F:pyrroline-5-carboxylate reductase activity"/>
    <property type="evidence" value="ECO:0007669"/>
    <property type="project" value="UniProtKB-UniRule"/>
</dbReference>
<dbReference type="EMBL" id="AP019782">
    <property type="protein sequence ID" value="BBL69423.1"/>
    <property type="molecule type" value="Genomic_DNA"/>
</dbReference>
<evidence type="ECO:0000259" key="13">
    <source>
        <dbReference type="Pfam" id="PF03807"/>
    </source>
</evidence>
<dbReference type="KEGG" id="moz:MoryE10_00290"/>
<evidence type="ECO:0000256" key="8">
    <source>
        <dbReference type="ARBA" id="ARBA00050547"/>
    </source>
</evidence>
<reference evidence="15" key="1">
    <citation type="submission" date="2019-06" db="EMBL/GenBank/DDBJ databases">
        <title>Complete genome sequence of Methylogaea oryzae strain JCM16910.</title>
        <authorList>
            <person name="Asakawa S."/>
        </authorList>
    </citation>
    <scope>NUCLEOTIDE SEQUENCE</scope>
    <source>
        <strain evidence="15">E10</strain>
    </source>
</reference>
<evidence type="ECO:0000256" key="12">
    <source>
        <dbReference type="RuleBase" id="RU003903"/>
    </source>
</evidence>
<dbReference type="InterPro" id="IPR053790">
    <property type="entry name" value="P5CR-like_CS"/>
</dbReference>
<dbReference type="Pfam" id="PF03807">
    <property type="entry name" value="F420_oxidored"/>
    <property type="match status" value="1"/>
</dbReference>
<comment type="catalytic activity">
    <reaction evidence="9 10 12">
        <text>L-proline + NADP(+) = (S)-1-pyrroline-5-carboxylate + NADPH + 2 H(+)</text>
        <dbReference type="Rhea" id="RHEA:14109"/>
        <dbReference type="ChEBI" id="CHEBI:15378"/>
        <dbReference type="ChEBI" id="CHEBI:17388"/>
        <dbReference type="ChEBI" id="CHEBI:57783"/>
        <dbReference type="ChEBI" id="CHEBI:58349"/>
        <dbReference type="ChEBI" id="CHEBI:60039"/>
        <dbReference type="EC" id="1.5.1.2"/>
    </reaction>
</comment>
<dbReference type="PIRSF" id="PIRSF000193">
    <property type="entry name" value="Pyrrol-5-carb_rd"/>
    <property type="match status" value="1"/>
</dbReference>
<evidence type="ECO:0000313" key="16">
    <source>
        <dbReference type="Proteomes" id="UP000824988"/>
    </source>
</evidence>
<dbReference type="GO" id="GO:0055129">
    <property type="term" value="P:L-proline biosynthetic process"/>
    <property type="evidence" value="ECO:0007669"/>
    <property type="project" value="UniProtKB-UniRule"/>
</dbReference>